<dbReference type="CDD" id="cd16326">
    <property type="entry name" value="LolB"/>
    <property type="match status" value="1"/>
</dbReference>
<evidence type="ECO:0000256" key="8">
    <source>
        <dbReference type="ARBA" id="ARBA00023136"/>
    </source>
</evidence>
<comment type="subcellular location">
    <subcellularLocation>
        <location evidence="1">Cell outer membrane</location>
        <topology evidence="1">Lipid-anchor</topology>
    </subcellularLocation>
</comment>
<evidence type="ECO:0000256" key="2">
    <source>
        <dbReference type="ARBA" id="ARBA00009696"/>
    </source>
</evidence>
<keyword evidence="9" id="KW-0564">Palmitate</keyword>
<evidence type="ECO:0000256" key="9">
    <source>
        <dbReference type="ARBA" id="ARBA00023139"/>
    </source>
</evidence>
<evidence type="ECO:0000256" key="4">
    <source>
        <dbReference type="ARBA" id="ARBA00016202"/>
    </source>
</evidence>
<keyword evidence="12" id="KW-0449">Lipoprotein</keyword>
<comment type="caution">
    <text evidence="13">The sequence shown here is derived from an EMBL/GenBank/DDBJ whole genome shotgun (WGS) entry which is preliminary data.</text>
</comment>
<organism evidence="13 14">
    <name type="scientific">Lysobacter defluvii IMMIB APB-9 = DSM 18482</name>
    <dbReference type="NCBI Taxonomy" id="1385515"/>
    <lineage>
        <taxon>Bacteria</taxon>
        <taxon>Pseudomonadati</taxon>
        <taxon>Pseudomonadota</taxon>
        <taxon>Gammaproteobacteria</taxon>
        <taxon>Lysobacterales</taxon>
        <taxon>Lysobacteraceae</taxon>
        <taxon>Novilysobacter</taxon>
    </lineage>
</organism>
<dbReference type="STRING" id="1385515.GCA_000423325_01828"/>
<keyword evidence="5" id="KW-0813">Transport</keyword>
<dbReference type="AlphaFoldDB" id="A0A0A0M4U5"/>
<keyword evidence="7" id="KW-0653">Protein transport</keyword>
<evidence type="ECO:0000256" key="5">
    <source>
        <dbReference type="ARBA" id="ARBA00022448"/>
    </source>
</evidence>
<feature type="non-terminal residue" evidence="13">
    <location>
        <position position="1"/>
    </location>
</feature>
<keyword evidence="14" id="KW-1185">Reference proteome</keyword>
<keyword evidence="6" id="KW-0732">Signal</keyword>
<dbReference type="EMBL" id="AVBH01000150">
    <property type="protein sequence ID" value="KGO98008.1"/>
    <property type="molecule type" value="Genomic_DNA"/>
</dbReference>
<dbReference type="eggNOG" id="COG3017">
    <property type="taxonomic scope" value="Bacteria"/>
</dbReference>
<accession>A0A0A0M4U5</accession>
<evidence type="ECO:0000256" key="6">
    <source>
        <dbReference type="ARBA" id="ARBA00022729"/>
    </source>
</evidence>
<name>A0A0A0M4U5_9GAMM</name>
<evidence type="ECO:0000256" key="7">
    <source>
        <dbReference type="ARBA" id="ARBA00022927"/>
    </source>
</evidence>
<keyword evidence="8" id="KW-0472">Membrane</keyword>
<protein>
    <recommendedName>
        <fullName evidence="4">Outer-membrane lipoprotein LolB</fullName>
    </recommendedName>
</protein>
<keyword evidence="10" id="KW-0143">Chaperone</keyword>
<comment type="similarity">
    <text evidence="2">Belongs to the LolB family.</text>
</comment>
<evidence type="ECO:0000256" key="10">
    <source>
        <dbReference type="ARBA" id="ARBA00023186"/>
    </source>
</evidence>
<dbReference type="GO" id="GO:0009279">
    <property type="term" value="C:cell outer membrane"/>
    <property type="evidence" value="ECO:0007669"/>
    <property type="project" value="UniProtKB-SubCell"/>
</dbReference>
<dbReference type="SUPFAM" id="SSF89392">
    <property type="entry name" value="Prokaryotic lipoproteins and lipoprotein localization factors"/>
    <property type="match status" value="1"/>
</dbReference>
<dbReference type="Proteomes" id="UP000030003">
    <property type="component" value="Unassembled WGS sequence"/>
</dbReference>
<evidence type="ECO:0000313" key="14">
    <source>
        <dbReference type="Proteomes" id="UP000030003"/>
    </source>
</evidence>
<evidence type="ECO:0000313" key="13">
    <source>
        <dbReference type="EMBL" id="KGO98008.1"/>
    </source>
</evidence>
<dbReference type="RefSeq" id="WP_036138078.1">
    <property type="nucleotide sequence ID" value="NZ_AVBH01000150.1"/>
</dbReference>
<evidence type="ECO:0000256" key="11">
    <source>
        <dbReference type="ARBA" id="ARBA00023237"/>
    </source>
</evidence>
<proteinExistence type="inferred from homology"/>
<evidence type="ECO:0000256" key="1">
    <source>
        <dbReference type="ARBA" id="ARBA00004459"/>
    </source>
</evidence>
<sequence>PDGALLEGVEGGPRRGFDARMLLLEATGWDVPLRALPAWIRGLREPALGPARIEYGTDGLPRYMEQDGWRIQYHWPPAAGDGTRAGPVLPDRVEATRGEARVRLVVDEWMGVDG</sequence>
<evidence type="ECO:0000256" key="3">
    <source>
        <dbReference type="ARBA" id="ARBA00011245"/>
    </source>
</evidence>
<keyword evidence="11" id="KW-0998">Cell outer membrane</keyword>
<reference evidence="13 14" key="1">
    <citation type="submission" date="2013-08" db="EMBL/GenBank/DDBJ databases">
        <title>Genomic analysis of Lysobacter defluvii.</title>
        <authorList>
            <person name="Wang Q."/>
            <person name="Wang G."/>
        </authorList>
    </citation>
    <scope>NUCLEOTIDE SEQUENCE [LARGE SCALE GENOMIC DNA]</scope>
    <source>
        <strain evidence="13 14">IMMIB APB-9</strain>
    </source>
</reference>
<evidence type="ECO:0000256" key="12">
    <source>
        <dbReference type="ARBA" id="ARBA00023288"/>
    </source>
</evidence>
<dbReference type="InterPro" id="IPR029046">
    <property type="entry name" value="LolA/LolB/LppX"/>
</dbReference>
<dbReference type="GO" id="GO:0015031">
    <property type="term" value="P:protein transport"/>
    <property type="evidence" value="ECO:0007669"/>
    <property type="project" value="UniProtKB-KW"/>
</dbReference>
<dbReference type="Gene3D" id="2.50.20.10">
    <property type="entry name" value="Lipoprotein localisation LolA/LolB/LppX"/>
    <property type="match status" value="1"/>
</dbReference>
<dbReference type="InterPro" id="IPR004565">
    <property type="entry name" value="OM_lipoprot_LolB"/>
</dbReference>
<dbReference type="Pfam" id="PF03550">
    <property type="entry name" value="LolB"/>
    <property type="match status" value="1"/>
</dbReference>
<comment type="subunit">
    <text evidence="3">Monomer.</text>
</comment>
<gene>
    <name evidence="13" type="ORF">N791_05865</name>
</gene>